<keyword evidence="4" id="KW-1003">Cell membrane</keyword>
<keyword evidence="11 13" id="KW-0472">Membrane</keyword>
<feature type="transmembrane region" description="Helical" evidence="13">
    <location>
        <begin position="143"/>
        <end position="166"/>
    </location>
</feature>
<feature type="transmembrane region" description="Helical" evidence="13">
    <location>
        <begin position="93"/>
        <end position="114"/>
    </location>
</feature>
<keyword evidence="10" id="KW-0408">Iron</keyword>
<dbReference type="EMBL" id="FNHP01000013">
    <property type="protein sequence ID" value="SDM72145.1"/>
    <property type="molecule type" value="Genomic_DNA"/>
</dbReference>
<evidence type="ECO:0000256" key="6">
    <source>
        <dbReference type="ARBA" id="ARBA00022692"/>
    </source>
</evidence>
<dbReference type="GO" id="GO:0005886">
    <property type="term" value="C:plasma membrane"/>
    <property type="evidence" value="ECO:0007669"/>
    <property type="project" value="UniProtKB-SubCell"/>
</dbReference>
<dbReference type="GO" id="GO:0046872">
    <property type="term" value="F:metal ion binding"/>
    <property type="evidence" value="ECO:0007669"/>
    <property type="project" value="UniProtKB-KW"/>
</dbReference>
<evidence type="ECO:0000256" key="4">
    <source>
        <dbReference type="ARBA" id="ARBA00022475"/>
    </source>
</evidence>
<dbReference type="SUPFAM" id="SSF81342">
    <property type="entry name" value="Transmembrane di-heme cytochromes"/>
    <property type="match status" value="1"/>
</dbReference>
<evidence type="ECO:0000256" key="2">
    <source>
        <dbReference type="ARBA" id="ARBA00004651"/>
    </source>
</evidence>
<dbReference type="GO" id="GO:0009055">
    <property type="term" value="F:electron transfer activity"/>
    <property type="evidence" value="ECO:0007669"/>
    <property type="project" value="InterPro"/>
</dbReference>
<dbReference type="PANTHER" id="PTHR30529:SF1">
    <property type="entry name" value="CYTOCHROME B561 HOMOLOG 2"/>
    <property type="match status" value="1"/>
</dbReference>
<keyword evidence="16" id="KW-1185">Reference proteome</keyword>
<evidence type="ECO:0000256" key="9">
    <source>
        <dbReference type="ARBA" id="ARBA00022989"/>
    </source>
</evidence>
<evidence type="ECO:0000256" key="8">
    <source>
        <dbReference type="ARBA" id="ARBA00022982"/>
    </source>
</evidence>
<keyword evidence="8" id="KW-0249">Electron transport</keyword>
<organism evidence="15 16">
    <name type="scientific">Oryzisolibacter propanilivorax</name>
    <dbReference type="NCBI Taxonomy" id="1527607"/>
    <lineage>
        <taxon>Bacteria</taxon>
        <taxon>Pseudomonadati</taxon>
        <taxon>Pseudomonadota</taxon>
        <taxon>Betaproteobacteria</taxon>
        <taxon>Burkholderiales</taxon>
        <taxon>Comamonadaceae</taxon>
        <taxon>Oryzisolibacter</taxon>
    </lineage>
</organism>
<keyword evidence="6 13" id="KW-0812">Transmembrane</keyword>
<keyword evidence="3" id="KW-0813">Transport</keyword>
<evidence type="ECO:0000256" key="1">
    <source>
        <dbReference type="ARBA" id="ARBA00001970"/>
    </source>
</evidence>
<evidence type="ECO:0000259" key="14">
    <source>
        <dbReference type="Pfam" id="PF01292"/>
    </source>
</evidence>
<dbReference type="InterPro" id="IPR052168">
    <property type="entry name" value="Cytochrome_b561_oxidase"/>
</dbReference>
<keyword evidence="5" id="KW-0349">Heme</keyword>
<dbReference type="InterPro" id="IPR011577">
    <property type="entry name" value="Cyt_b561_bac/Ni-Hgenase"/>
</dbReference>
<keyword evidence="7" id="KW-0479">Metal-binding</keyword>
<keyword evidence="9 13" id="KW-1133">Transmembrane helix</keyword>
<feature type="transmembrane region" description="Helical" evidence="13">
    <location>
        <begin position="52"/>
        <end position="70"/>
    </location>
</feature>
<comment type="similarity">
    <text evidence="12">Belongs to the cytochrome b561 family.</text>
</comment>
<evidence type="ECO:0000313" key="16">
    <source>
        <dbReference type="Proteomes" id="UP000198552"/>
    </source>
</evidence>
<feature type="transmembrane region" description="Helical" evidence="13">
    <location>
        <begin position="12"/>
        <end position="32"/>
    </location>
</feature>
<evidence type="ECO:0000256" key="12">
    <source>
        <dbReference type="ARBA" id="ARBA00037975"/>
    </source>
</evidence>
<dbReference type="GO" id="GO:0020037">
    <property type="term" value="F:heme binding"/>
    <property type="evidence" value="ECO:0007669"/>
    <property type="project" value="TreeGrafter"/>
</dbReference>
<dbReference type="Pfam" id="PF01292">
    <property type="entry name" value="Ni_hydr_CYTB"/>
    <property type="match status" value="1"/>
</dbReference>
<dbReference type="InterPro" id="IPR016174">
    <property type="entry name" value="Di-haem_cyt_TM"/>
</dbReference>
<feature type="domain" description="Cytochrome b561 bacterial/Ni-hydrogenase" evidence="14">
    <location>
        <begin position="6"/>
        <end position="174"/>
    </location>
</feature>
<dbReference type="RefSeq" id="WP_139182769.1">
    <property type="nucleotide sequence ID" value="NZ_FNHP01000013.1"/>
</dbReference>
<evidence type="ECO:0000256" key="3">
    <source>
        <dbReference type="ARBA" id="ARBA00022448"/>
    </source>
</evidence>
<evidence type="ECO:0000256" key="7">
    <source>
        <dbReference type="ARBA" id="ARBA00022723"/>
    </source>
</evidence>
<comment type="cofactor">
    <cofactor evidence="1">
        <name>heme b</name>
        <dbReference type="ChEBI" id="CHEBI:60344"/>
    </cofactor>
</comment>
<reference evidence="16" key="1">
    <citation type="submission" date="2016-10" db="EMBL/GenBank/DDBJ databases">
        <authorList>
            <person name="Varghese N."/>
            <person name="Submissions S."/>
        </authorList>
    </citation>
    <scope>NUCLEOTIDE SEQUENCE [LARGE SCALE GENOMIC DNA]</scope>
    <source>
        <strain evidence="16">EPL6</strain>
    </source>
</reference>
<protein>
    <submittedName>
        <fullName evidence="15">Cytochrome b561</fullName>
    </submittedName>
</protein>
<evidence type="ECO:0000256" key="13">
    <source>
        <dbReference type="SAM" id="Phobius"/>
    </source>
</evidence>
<dbReference type="Proteomes" id="UP000198552">
    <property type="component" value="Unassembled WGS sequence"/>
</dbReference>
<dbReference type="STRING" id="1527607.SAMN05428957_11323"/>
<comment type="subcellular location">
    <subcellularLocation>
        <location evidence="2">Cell membrane</location>
        <topology evidence="2">Multi-pass membrane protein</topology>
    </subcellularLocation>
</comment>
<evidence type="ECO:0000256" key="10">
    <source>
        <dbReference type="ARBA" id="ARBA00023004"/>
    </source>
</evidence>
<dbReference type="AlphaFoldDB" id="A0A1G9VJZ7"/>
<proteinExistence type="inferred from homology"/>
<gene>
    <name evidence="15" type="ORF">SAMN05428957_11323</name>
</gene>
<sequence length="175" mass="19757">MPHPPRYDRLSVWLHWLMAALLLAQWALGWWMTGIAKDGTGARAWWFNLHKSLGLVLLALLALRLGWALLRPRVAALPQRPALQRLARGAHHALYALMLLVPLAGLLGSVFSGYPVRFFGLRLPLPGARWDAAKEWLSAAHHWSAWALLALVSLHVAAFAHHQFVLRERLLQRMA</sequence>
<evidence type="ECO:0000313" key="15">
    <source>
        <dbReference type="EMBL" id="SDM72145.1"/>
    </source>
</evidence>
<evidence type="ECO:0000256" key="11">
    <source>
        <dbReference type="ARBA" id="ARBA00023136"/>
    </source>
</evidence>
<name>A0A1G9VJZ7_9BURK</name>
<accession>A0A1G9VJZ7</accession>
<dbReference type="GO" id="GO:0022904">
    <property type="term" value="P:respiratory electron transport chain"/>
    <property type="evidence" value="ECO:0007669"/>
    <property type="project" value="InterPro"/>
</dbReference>
<evidence type="ECO:0000256" key="5">
    <source>
        <dbReference type="ARBA" id="ARBA00022617"/>
    </source>
</evidence>
<dbReference type="PANTHER" id="PTHR30529">
    <property type="entry name" value="CYTOCHROME B561"/>
    <property type="match status" value="1"/>
</dbReference>
<dbReference type="Gene3D" id="1.20.950.20">
    <property type="entry name" value="Transmembrane di-heme cytochromes, Chain C"/>
    <property type="match status" value="1"/>
</dbReference>